<accession>A0AAN8AXK5</accession>
<feature type="compositionally biased region" description="Low complexity" evidence="1">
    <location>
        <begin position="51"/>
        <end position="61"/>
    </location>
</feature>
<dbReference type="AlphaFoldDB" id="A0AAN8AXK5"/>
<evidence type="ECO:0000256" key="1">
    <source>
        <dbReference type="SAM" id="MobiDB-lite"/>
    </source>
</evidence>
<comment type="caution">
    <text evidence="2">The sequence shown here is derived from an EMBL/GenBank/DDBJ whole genome shotgun (WGS) entry which is preliminary data.</text>
</comment>
<feature type="region of interest" description="Disordered" evidence="1">
    <location>
        <begin position="45"/>
        <end position="68"/>
    </location>
</feature>
<gene>
    <name evidence="2" type="ORF">PBY51_018682</name>
</gene>
<keyword evidence="3" id="KW-1185">Reference proteome</keyword>
<reference evidence="2 3" key="1">
    <citation type="journal article" date="2023" name="Genes (Basel)">
        <title>Chromosome-Level Genome Assembly and Circadian Gene Repertoire of the Patagonia Blennie Eleginops maclovinus-The Closest Ancestral Proxy of Antarctic Cryonotothenioids.</title>
        <authorList>
            <person name="Cheng C.C."/>
            <person name="Rivera-Colon A.G."/>
            <person name="Minhas B.F."/>
            <person name="Wilson L."/>
            <person name="Rayamajhi N."/>
            <person name="Vargas-Chacoff L."/>
            <person name="Catchen J.M."/>
        </authorList>
    </citation>
    <scope>NUCLEOTIDE SEQUENCE [LARGE SCALE GENOMIC DNA]</scope>
    <source>
        <strain evidence="2">JMC-PN-2008</strain>
    </source>
</reference>
<name>A0AAN8AXK5_ELEMC</name>
<dbReference type="EMBL" id="JAUZQC010000003">
    <property type="protein sequence ID" value="KAK5873659.1"/>
    <property type="molecule type" value="Genomic_DNA"/>
</dbReference>
<organism evidence="2 3">
    <name type="scientific">Eleginops maclovinus</name>
    <name type="common">Patagonian blennie</name>
    <name type="synonym">Eleginus maclovinus</name>
    <dbReference type="NCBI Taxonomy" id="56733"/>
    <lineage>
        <taxon>Eukaryota</taxon>
        <taxon>Metazoa</taxon>
        <taxon>Chordata</taxon>
        <taxon>Craniata</taxon>
        <taxon>Vertebrata</taxon>
        <taxon>Euteleostomi</taxon>
        <taxon>Actinopterygii</taxon>
        <taxon>Neopterygii</taxon>
        <taxon>Teleostei</taxon>
        <taxon>Neoteleostei</taxon>
        <taxon>Acanthomorphata</taxon>
        <taxon>Eupercaria</taxon>
        <taxon>Perciformes</taxon>
        <taxon>Notothenioidei</taxon>
        <taxon>Eleginopidae</taxon>
        <taxon>Eleginops</taxon>
    </lineage>
</organism>
<evidence type="ECO:0000313" key="3">
    <source>
        <dbReference type="Proteomes" id="UP001346869"/>
    </source>
</evidence>
<protein>
    <submittedName>
        <fullName evidence="2">Uncharacterized protein</fullName>
    </submittedName>
</protein>
<proteinExistence type="predicted"/>
<dbReference type="Proteomes" id="UP001346869">
    <property type="component" value="Unassembled WGS sequence"/>
</dbReference>
<sequence length="131" mass="13927">MQCSICLLWSYTIQTRVINYEDEWLSPACQHGLLLRLGMGHSGHEGQAYHGSPAGSGSSGPLIDPGPAEQTAALDVTLFPQPGPLASARAQTDSLMGHQTKLPVWLASTKVMNDKYNSPTAAPLLNPTQSA</sequence>
<reference evidence="2 3" key="2">
    <citation type="journal article" date="2023" name="Mol. Biol. Evol.">
        <title>Genomics of Secondarily Temperate Adaptation in the Only Non-Antarctic Icefish.</title>
        <authorList>
            <person name="Rivera-Colon A.G."/>
            <person name="Rayamajhi N."/>
            <person name="Minhas B.F."/>
            <person name="Madrigal G."/>
            <person name="Bilyk K.T."/>
            <person name="Yoon V."/>
            <person name="Hune M."/>
            <person name="Gregory S."/>
            <person name="Cheng C.H.C."/>
            <person name="Catchen J.M."/>
        </authorList>
    </citation>
    <scope>NUCLEOTIDE SEQUENCE [LARGE SCALE GENOMIC DNA]</scope>
    <source>
        <strain evidence="2">JMC-PN-2008</strain>
    </source>
</reference>
<evidence type="ECO:0000313" key="2">
    <source>
        <dbReference type="EMBL" id="KAK5873659.1"/>
    </source>
</evidence>